<evidence type="ECO:0000256" key="3">
    <source>
        <dbReference type="ARBA" id="ARBA00023274"/>
    </source>
</evidence>
<proteinExistence type="inferred from homology"/>
<gene>
    <name evidence="8" type="ORF">A3J58_01990</name>
</gene>
<dbReference type="SUPFAM" id="SSF52080">
    <property type="entry name" value="Ribosomal proteins L15p and L18e"/>
    <property type="match status" value="1"/>
</dbReference>
<keyword evidence="2" id="KW-0689">Ribosomal protein</keyword>
<evidence type="ECO:0000256" key="4">
    <source>
        <dbReference type="ARBA" id="ARBA00035497"/>
    </source>
</evidence>
<name>A0A1G2KX19_9BACT</name>
<evidence type="ECO:0000256" key="1">
    <source>
        <dbReference type="ARBA" id="ARBA00007320"/>
    </source>
</evidence>
<dbReference type="InterPro" id="IPR036227">
    <property type="entry name" value="Ribosomal_uL15/eL18_sf"/>
</dbReference>
<dbReference type="STRING" id="1802274.A3J58_01990"/>
<evidence type="ECO:0000259" key="7">
    <source>
        <dbReference type="Pfam" id="PF00828"/>
    </source>
</evidence>
<dbReference type="PANTHER" id="PTHR12934">
    <property type="entry name" value="50S RIBOSOMAL PROTEIN L15"/>
    <property type="match status" value="1"/>
</dbReference>
<feature type="region of interest" description="Disordered" evidence="6">
    <location>
        <begin position="1"/>
        <end position="44"/>
    </location>
</feature>
<dbReference type="GO" id="GO:0003735">
    <property type="term" value="F:structural constituent of ribosome"/>
    <property type="evidence" value="ECO:0007669"/>
    <property type="project" value="InterPro"/>
</dbReference>
<evidence type="ECO:0000256" key="6">
    <source>
        <dbReference type="SAM" id="MobiDB-lite"/>
    </source>
</evidence>
<evidence type="ECO:0000313" key="9">
    <source>
        <dbReference type="Proteomes" id="UP000178510"/>
    </source>
</evidence>
<comment type="caution">
    <text evidence="8">The sequence shown here is derived from an EMBL/GenBank/DDBJ whole genome shotgun (WGS) entry which is preliminary data.</text>
</comment>
<dbReference type="GO" id="GO:0006412">
    <property type="term" value="P:translation"/>
    <property type="evidence" value="ECO:0007669"/>
    <property type="project" value="InterPro"/>
</dbReference>
<dbReference type="PANTHER" id="PTHR12934:SF11">
    <property type="entry name" value="LARGE RIBOSOMAL SUBUNIT PROTEIN UL15M"/>
    <property type="match status" value="1"/>
</dbReference>
<dbReference type="Proteomes" id="UP000178510">
    <property type="component" value="Unassembled WGS sequence"/>
</dbReference>
<dbReference type="GO" id="GO:0022625">
    <property type="term" value="C:cytosolic large ribosomal subunit"/>
    <property type="evidence" value="ECO:0007669"/>
    <property type="project" value="TreeGrafter"/>
</dbReference>
<dbReference type="Pfam" id="PF00828">
    <property type="entry name" value="Ribosomal_L27A"/>
    <property type="match status" value="1"/>
</dbReference>
<evidence type="ECO:0000256" key="5">
    <source>
        <dbReference type="RuleBase" id="RU003889"/>
    </source>
</evidence>
<dbReference type="InterPro" id="IPR021131">
    <property type="entry name" value="Ribosomal_uL15/eL18"/>
</dbReference>
<evidence type="ECO:0000256" key="2">
    <source>
        <dbReference type="ARBA" id="ARBA00022980"/>
    </source>
</evidence>
<evidence type="ECO:0000313" key="8">
    <source>
        <dbReference type="EMBL" id="OHA02969.1"/>
    </source>
</evidence>
<organism evidence="8 9">
    <name type="scientific">Candidatus Sungbacteria bacterium RIFCSPHIGHO2_02_FULL_52_23</name>
    <dbReference type="NCBI Taxonomy" id="1802274"/>
    <lineage>
        <taxon>Bacteria</taxon>
        <taxon>Candidatus Sungiibacteriota</taxon>
    </lineage>
</organism>
<protein>
    <recommendedName>
        <fullName evidence="4 5">50S ribosomal protein L15</fullName>
    </recommendedName>
</protein>
<dbReference type="AlphaFoldDB" id="A0A1G2KX19"/>
<accession>A0A1G2KX19</accession>
<dbReference type="InterPro" id="IPR005749">
    <property type="entry name" value="Ribosomal_uL15_bac-type"/>
</dbReference>
<reference evidence="8 9" key="1">
    <citation type="journal article" date="2016" name="Nat. Commun.">
        <title>Thousands of microbial genomes shed light on interconnected biogeochemical processes in an aquifer system.</title>
        <authorList>
            <person name="Anantharaman K."/>
            <person name="Brown C.T."/>
            <person name="Hug L.A."/>
            <person name="Sharon I."/>
            <person name="Castelle C.J."/>
            <person name="Probst A.J."/>
            <person name="Thomas B.C."/>
            <person name="Singh A."/>
            <person name="Wilkins M.J."/>
            <person name="Karaoz U."/>
            <person name="Brodie E.L."/>
            <person name="Williams K.H."/>
            <person name="Hubbard S.S."/>
            <person name="Banfield J.F."/>
        </authorList>
    </citation>
    <scope>NUCLEOTIDE SEQUENCE [LARGE SCALE GENOMIC DNA]</scope>
</reference>
<feature type="compositionally biased region" description="Basic residues" evidence="6">
    <location>
        <begin position="1"/>
        <end position="23"/>
    </location>
</feature>
<sequence>MQSHHLTRRTSMRKGRRIGRGGKRGTYSGRGIKGLGARAGGKMRPEERDIIKKIPKLRGYRFVAFRVKPVVVNFDTVAKHFKDGEVVSPASLLERGLVRRVNGRTPVVKILGRGEAKKTIIFKDVQFSKRASAHVTQEKK</sequence>
<keyword evidence="3" id="KW-0687">Ribonucleoprotein</keyword>
<dbReference type="Gene3D" id="3.100.10.10">
    <property type="match status" value="1"/>
</dbReference>
<feature type="domain" description="Large ribosomal subunit protein uL15/eL18" evidence="7">
    <location>
        <begin position="71"/>
        <end position="136"/>
    </location>
</feature>
<comment type="similarity">
    <text evidence="1">Belongs to the universal ribosomal protein uL15 family.</text>
</comment>
<dbReference type="EMBL" id="MHQM01000034">
    <property type="protein sequence ID" value="OHA02969.1"/>
    <property type="molecule type" value="Genomic_DNA"/>
</dbReference>